<dbReference type="AlphaFoldDB" id="A0A2D0PR74"/>
<feature type="transmembrane region" description="Helical" evidence="1">
    <location>
        <begin position="51"/>
        <end position="73"/>
    </location>
</feature>
<dbReference type="RefSeq" id="XP_017308507.1">
    <property type="nucleotide sequence ID" value="XM_017453018.3"/>
</dbReference>
<keyword evidence="1" id="KW-0472">Membrane</keyword>
<keyword evidence="2" id="KW-1185">Reference proteome</keyword>
<protein>
    <submittedName>
        <fullName evidence="3 4">Membrane-spanning 4-domains subfamily A member 4D</fullName>
    </submittedName>
</protein>
<feature type="transmembrane region" description="Helical" evidence="1">
    <location>
        <begin position="118"/>
        <end position="138"/>
    </location>
</feature>
<dbReference type="OrthoDB" id="8791662at2759"/>
<name>A0A2D0PR74_ICTPU</name>
<evidence type="ECO:0000313" key="3">
    <source>
        <dbReference type="RefSeq" id="XP_017308506.1"/>
    </source>
</evidence>
<sequence>MRYTFKPDDCMVITIPIGSIRNAGEGQLMPDKFTCRFKDTYKVFQRGRPKALGAAQIIVAVFIMCLGGLLVSWDGRCHPSFVRACFIYIIPCILYILCGVLSISAGHTPLMPIMKASFVFNIIGLFSAVIITTIGLIFSSTVHWAYFQSDKMCVGLSVVISVLYAFEFLLSVILIYWESKGLCRAHFNSLPMITLKQDT</sequence>
<evidence type="ECO:0000256" key="1">
    <source>
        <dbReference type="SAM" id="Phobius"/>
    </source>
</evidence>
<keyword evidence="1" id="KW-1133">Transmembrane helix</keyword>
<keyword evidence="1" id="KW-0812">Transmembrane</keyword>
<dbReference type="RefSeq" id="XP_017308506.1">
    <property type="nucleotide sequence ID" value="XM_017453017.3"/>
</dbReference>
<reference evidence="2" key="1">
    <citation type="journal article" date="2016" name="Nat. Commun.">
        <title>The channel catfish genome sequence provides insights into the evolution of scale formation in teleosts.</title>
        <authorList>
            <person name="Liu Z."/>
            <person name="Liu S."/>
            <person name="Yao J."/>
            <person name="Bao L."/>
            <person name="Zhang J."/>
            <person name="Li Y."/>
            <person name="Jiang C."/>
            <person name="Sun L."/>
            <person name="Wang R."/>
            <person name="Zhang Y."/>
            <person name="Zhou T."/>
            <person name="Zeng Q."/>
            <person name="Fu Q."/>
            <person name="Gao S."/>
            <person name="Li N."/>
            <person name="Koren S."/>
            <person name="Jiang Y."/>
            <person name="Zimin A."/>
            <person name="Xu P."/>
            <person name="Phillippy A.M."/>
            <person name="Geng X."/>
            <person name="Song L."/>
            <person name="Sun F."/>
            <person name="Li C."/>
            <person name="Wang X."/>
            <person name="Chen A."/>
            <person name="Jin Y."/>
            <person name="Yuan Z."/>
            <person name="Yang Y."/>
            <person name="Tan S."/>
            <person name="Peatman E."/>
            <person name="Lu J."/>
            <person name="Qin Z."/>
            <person name="Dunham R."/>
            <person name="Li Z."/>
            <person name="Sonstegard T."/>
            <person name="Feng J."/>
            <person name="Danzmann R.G."/>
            <person name="Schroeder S."/>
            <person name="Scheffler B."/>
            <person name="Duke M.V."/>
            <person name="Ballard L."/>
            <person name="Kucuktas H."/>
            <person name="Kaltenboeck L."/>
            <person name="Liu H."/>
            <person name="Armbruster J."/>
            <person name="Xie Y."/>
            <person name="Kirby M.L."/>
            <person name="Tian Y."/>
            <person name="Flanagan M.E."/>
            <person name="Mu W."/>
            <person name="Waldbieser G.C."/>
        </authorList>
    </citation>
    <scope>NUCLEOTIDE SEQUENCE [LARGE SCALE GENOMIC DNA]</scope>
    <source>
        <strain evidence="2">SDA103</strain>
    </source>
</reference>
<dbReference type="GeneID" id="108256311"/>
<feature type="transmembrane region" description="Helical" evidence="1">
    <location>
        <begin position="85"/>
        <end position="106"/>
    </location>
</feature>
<accession>A0A2D0PR74</accession>
<dbReference type="KEGG" id="ipu:108256311"/>
<gene>
    <name evidence="3 4" type="primary">LOC108256311</name>
</gene>
<evidence type="ECO:0000313" key="4">
    <source>
        <dbReference type="RefSeq" id="XP_017308507.1"/>
    </source>
</evidence>
<organism evidence="2 4">
    <name type="scientific">Ictalurus punctatus</name>
    <name type="common">Channel catfish</name>
    <name type="synonym">Silurus punctatus</name>
    <dbReference type="NCBI Taxonomy" id="7998"/>
    <lineage>
        <taxon>Eukaryota</taxon>
        <taxon>Metazoa</taxon>
        <taxon>Chordata</taxon>
        <taxon>Craniata</taxon>
        <taxon>Vertebrata</taxon>
        <taxon>Euteleostomi</taxon>
        <taxon>Actinopterygii</taxon>
        <taxon>Neopterygii</taxon>
        <taxon>Teleostei</taxon>
        <taxon>Ostariophysi</taxon>
        <taxon>Siluriformes</taxon>
        <taxon>Ictaluridae</taxon>
        <taxon>Ictalurus</taxon>
    </lineage>
</organism>
<evidence type="ECO:0000313" key="2">
    <source>
        <dbReference type="Proteomes" id="UP000221080"/>
    </source>
</evidence>
<dbReference type="Proteomes" id="UP000221080">
    <property type="component" value="Chromosome 23"/>
</dbReference>
<reference evidence="3 4" key="2">
    <citation type="submission" date="2025-04" db="UniProtKB">
        <authorList>
            <consortium name="RefSeq"/>
        </authorList>
    </citation>
    <scope>IDENTIFICATION</scope>
    <source>
        <tissue evidence="3 4">Blood</tissue>
    </source>
</reference>
<proteinExistence type="predicted"/>
<feature type="transmembrane region" description="Helical" evidence="1">
    <location>
        <begin position="158"/>
        <end position="177"/>
    </location>
</feature>